<reference evidence="1 2" key="1">
    <citation type="submission" date="2020-08" db="EMBL/GenBank/DDBJ databases">
        <authorList>
            <person name="Koutsovoulos G."/>
            <person name="Danchin GJ E."/>
        </authorList>
    </citation>
    <scope>NUCLEOTIDE SEQUENCE [LARGE SCALE GENOMIC DNA]</scope>
</reference>
<organism evidence="1 2">
    <name type="scientific">Meloidogyne enterolobii</name>
    <name type="common">Root-knot nematode worm</name>
    <name type="synonym">Meloidogyne mayaguensis</name>
    <dbReference type="NCBI Taxonomy" id="390850"/>
    <lineage>
        <taxon>Eukaryota</taxon>
        <taxon>Metazoa</taxon>
        <taxon>Ecdysozoa</taxon>
        <taxon>Nematoda</taxon>
        <taxon>Chromadorea</taxon>
        <taxon>Rhabditida</taxon>
        <taxon>Tylenchina</taxon>
        <taxon>Tylenchomorpha</taxon>
        <taxon>Tylenchoidea</taxon>
        <taxon>Meloidogynidae</taxon>
        <taxon>Meloidogyninae</taxon>
        <taxon>Meloidogyne</taxon>
    </lineage>
</organism>
<comment type="caution">
    <text evidence="1">The sequence shown here is derived from an EMBL/GenBank/DDBJ whole genome shotgun (WGS) entry which is preliminary data.</text>
</comment>
<dbReference type="Gene3D" id="2.40.50.120">
    <property type="match status" value="1"/>
</dbReference>
<name>A0A6V7WHU8_MELEN</name>
<accession>A0A6V7WHU8</accession>
<dbReference type="InterPro" id="IPR008993">
    <property type="entry name" value="TIMP-like_OB-fold"/>
</dbReference>
<evidence type="ECO:0000313" key="1">
    <source>
        <dbReference type="EMBL" id="CAD2186515.1"/>
    </source>
</evidence>
<protein>
    <submittedName>
        <fullName evidence="1">Uncharacterized protein</fullName>
    </submittedName>
</protein>
<dbReference type="SUPFAM" id="SSF50242">
    <property type="entry name" value="TIMP-like"/>
    <property type="match status" value="1"/>
</dbReference>
<dbReference type="Proteomes" id="UP000580250">
    <property type="component" value="Unassembled WGS sequence"/>
</dbReference>
<gene>
    <name evidence="1" type="ORF">MENT_LOCUS39021</name>
</gene>
<evidence type="ECO:0000313" key="2">
    <source>
        <dbReference type="Proteomes" id="UP000580250"/>
    </source>
</evidence>
<sequence>MKESRDKRDWKIRYTAKFLKVFKDDKDCECTNNNYLFTSANEGLCGVYLQNDTEYLNFVCEGLACLLSNLCLKQLKLNDLNLPKNIILLYVSLRNIYLKVSGTFI</sequence>
<proteinExistence type="predicted"/>
<dbReference type="AlphaFoldDB" id="A0A6V7WHU8"/>
<dbReference type="EMBL" id="CAJEWN010000591">
    <property type="protein sequence ID" value="CAD2186515.1"/>
    <property type="molecule type" value="Genomic_DNA"/>
</dbReference>